<protein>
    <recommendedName>
        <fullName evidence="5">Peptidase C2 calpain domain-containing protein</fullName>
    </recommendedName>
</protein>
<dbReference type="InterPro" id="IPR036213">
    <property type="entry name" value="Calpain_III_sf"/>
</dbReference>
<dbReference type="Proteomes" id="UP001431209">
    <property type="component" value="Unassembled WGS sequence"/>
</dbReference>
<organism evidence="6 7">
    <name type="scientific">Acrasis kona</name>
    <dbReference type="NCBI Taxonomy" id="1008807"/>
    <lineage>
        <taxon>Eukaryota</taxon>
        <taxon>Discoba</taxon>
        <taxon>Heterolobosea</taxon>
        <taxon>Tetramitia</taxon>
        <taxon>Eutetramitia</taxon>
        <taxon>Acrasidae</taxon>
        <taxon>Acrasis</taxon>
    </lineage>
</organism>
<sequence length="255" mass="29175">MNYYRWTENTQYKLRVDSNSDTKICLGVQQQVREGAKPAHISFYVSKCDPKDENSVIYEINKAAENEKFVSDKEVSGSLMVEPNKNYIVIPCTFNADIEANFTLSATWRKDTYPDAKVHLSPILDVDKETITVTSSWSGERAGGSVNDLESWQKNPRFALKLTKDATVNILLCQTEKEQNKLSAVGFHIFEKNQKEPTFKHQSWNYFRIASCKIALKASTTYSIIPSTFYKNEEKPFILKIITQKGVVDSFKQEL</sequence>
<comment type="caution">
    <text evidence="6">The sequence shown here is derived from an EMBL/GenBank/DDBJ whole genome shotgun (WGS) entry which is preliminary data.</text>
</comment>
<proteinExistence type="inferred from homology"/>
<keyword evidence="2" id="KW-0645">Protease</keyword>
<evidence type="ECO:0000256" key="2">
    <source>
        <dbReference type="ARBA" id="ARBA00022670"/>
    </source>
</evidence>
<dbReference type="SUPFAM" id="SSF49758">
    <property type="entry name" value="Calpain large subunit, middle domain (domain III)"/>
    <property type="match status" value="2"/>
</dbReference>
<evidence type="ECO:0000256" key="1">
    <source>
        <dbReference type="ARBA" id="ARBA00007623"/>
    </source>
</evidence>
<dbReference type="InterPro" id="IPR022683">
    <property type="entry name" value="Calpain_III"/>
</dbReference>
<dbReference type="SMART" id="SM00720">
    <property type="entry name" value="calpain_III"/>
    <property type="match status" value="1"/>
</dbReference>
<evidence type="ECO:0000313" key="7">
    <source>
        <dbReference type="Proteomes" id="UP001431209"/>
    </source>
</evidence>
<dbReference type="InterPro" id="IPR022682">
    <property type="entry name" value="Calpain_domain_III"/>
</dbReference>
<dbReference type="AlphaFoldDB" id="A0AAW2YU24"/>
<dbReference type="GO" id="GO:0006508">
    <property type="term" value="P:proteolysis"/>
    <property type="evidence" value="ECO:0007669"/>
    <property type="project" value="UniProtKB-KW"/>
</dbReference>
<dbReference type="Pfam" id="PF01067">
    <property type="entry name" value="Calpain_III"/>
    <property type="match status" value="2"/>
</dbReference>
<dbReference type="EMBL" id="JAOPGA020000651">
    <property type="protein sequence ID" value="KAL0480285.1"/>
    <property type="molecule type" value="Genomic_DNA"/>
</dbReference>
<evidence type="ECO:0000256" key="4">
    <source>
        <dbReference type="ARBA" id="ARBA00022807"/>
    </source>
</evidence>
<keyword evidence="7" id="KW-1185">Reference proteome</keyword>
<dbReference type="GO" id="GO:0004198">
    <property type="term" value="F:calcium-dependent cysteine-type endopeptidase activity"/>
    <property type="evidence" value="ECO:0007669"/>
    <property type="project" value="InterPro"/>
</dbReference>
<reference evidence="6 7" key="1">
    <citation type="submission" date="2024-03" db="EMBL/GenBank/DDBJ databases">
        <title>The Acrasis kona genome and developmental transcriptomes reveal deep origins of eukaryotic multicellular pathways.</title>
        <authorList>
            <person name="Sheikh S."/>
            <person name="Fu C.-J."/>
            <person name="Brown M.W."/>
            <person name="Baldauf S.L."/>
        </authorList>
    </citation>
    <scope>NUCLEOTIDE SEQUENCE [LARGE SCALE GENOMIC DNA]</scope>
    <source>
        <strain evidence="6 7">ATCC MYA-3509</strain>
    </source>
</reference>
<keyword evidence="3" id="KW-0378">Hydrolase</keyword>
<accession>A0AAW2YU24</accession>
<keyword evidence="4" id="KW-0788">Thiol protease</keyword>
<gene>
    <name evidence="6" type="ORF">AKO1_007138</name>
</gene>
<comment type="similarity">
    <text evidence="1">Belongs to the peptidase C2 family.</text>
</comment>
<evidence type="ECO:0000259" key="5">
    <source>
        <dbReference type="SMART" id="SM00720"/>
    </source>
</evidence>
<evidence type="ECO:0000256" key="3">
    <source>
        <dbReference type="ARBA" id="ARBA00022801"/>
    </source>
</evidence>
<dbReference type="InterPro" id="IPR022684">
    <property type="entry name" value="Calpain_cysteine_protease"/>
</dbReference>
<dbReference type="PANTHER" id="PTHR10183">
    <property type="entry name" value="CALPAIN"/>
    <property type="match status" value="1"/>
</dbReference>
<name>A0AAW2YU24_9EUKA</name>
<dbReference type="PANTHER" id="PTHR10183:SF379">
    <property type="entry name" value="CALPAIN-5"/>
    <property type="match status" value="1"/>
</dbReference>
<feature type="domain" description="Peptidase C2 calpain" evidence="5">
    <location>
        <begin position="127"/>
        <end position="250"/>
    </location>
</feature>
<dbReference type="Gene3D" id="2.60.120.380">
    <property type="match status" value="2"/>
</dbReference>
<evidence type="ECO:0000313" key="6">
    <source>
        <dbReference type="EMBL" id="KAL0480285.1"/>
    </source>
</evidence>